<dbReference type="Gene3D" id="3.40.50.150">
    <property type="entry name" value="Vaccinia Virus protein VP39"/>
    <property type="match status" value="2"/>
</dbReference>
<reference evidence="3" key="1">
    <citation type="submission" date="2021-06" db="EMBL/GenBank/DDBJ databases">
        <authorList>
            <person name="Kallberg Y."/>
            <person name="Tangrot J."/>
            <person name="Rosling A."/>
        </authorList>
    </citation>
    <scope>NUCLEOTIDE SEQUENCE</scope>
    <source>
        <strain evidence="3">AZ414A</strain>
    </source>
</reference>
<dbReference type="InterPro" id="IPR049560">
    <property type="entry name" value="MeTrfase_RsmB-F_NOP2_cat"/>
</dbReference>
<accession>A0A9N8V5E7</accession>
<evidence type="ECO:0000313" key="3">
    <source>
        <dbReference type="EMBL" id="CAG8442981.1"/>
    </source>
</evidence>
<gene>
    <name evidence="3" type="ORF">DEBURN_LOCUS1589</name>
</gene>
<dbReference type="EMBL" id="CAJVPK010000073">
    <property type="protein sequence ID" value="CAG8442981.1"/>
    <property type="molecule type" value="Genomic_DNA"/>
</dbReference>
<dbReference type="Gene3D" id="6.20.240.40">
    <property type="match status" value="1"/>
</dbReference>
<organism evidence="3 4">
    <name type="scientific">Diversispora eburnea</name>
    <dbReference type="NCBI Taxonomy" id="1213867"/>
    <lineage>
        <taxon>Eukaryota</taxon>
        <taxon>Fungi</taxon>
        <taxon>Fungi incertae sedis</taxon>
        <taxon>Mucoromycota</taxon>
        <taxon>Glomeromycotina</taxon>
        <taxon>Glomeromycetes</taxon>
        <taxon>Diversisporales</taxon>
        <taxon>Diversisporaceae</taxon>
        <taxon>Diversispora</taxon>
    </lineage>
</organism>
<dbReference type="PANTHER" id="PTHR22808">
    <property type="entry name" value="NCL1 YEAST -RELATED NOL1/NOP2/FMU SUN DOMAIN-CONTAINING"/>
    <property type="match status" value="1"/>
</dbReference>
<dbReference type="SUPFAM" id="SSF53335">
    <property type="entry name" value="S-adenosyl-L-methionine-dependent methyltransferases"/>
    <property type="match status" value="1"/>
</dbReference>
<dbReference type="OrthoDB" id="427002at2759"/>
<sequence>MSDKSSSKNLEKLPTNINKSIDILDSNSPISSLLTNIKKPLSKNKQKELLKQSQHNEAVLHSFSEFYSQQYGEERWKSLFQALSKPIKHVAMINNFANLKNVDMILDPTIQNTFSNFENEKNIERENYLEKVKFLDLPCYSSSKRFLSPFRDENGIMVHYLLDATSIMAVKALQVKPTDNILDLCAAPGGKSLVILQYLLLNSKKDERNFGGGDIFSSGFLTSNDISDFSKWKVSKSKINSKRQYMILLDAVKGLHVGGILVYVTCSINKFENDEVVKNILKNSWVPLEEIGENYKWEIGERTEKGWIILPDKCDGWGPLYFAILKRVGDGNFRKKGFKKIDRNSRFEKEKGLYIDDEYNEDELD</sequence>
<keyword evidence="1" id="KW-0698">rRNA processing</keyword>
<keyword evidence="4" id="KW-1185">Reference proteome</keyword>
<dbReference type="GO" id="GO:0008173">
    <property type="term" value="F:RNA methyltransferase activity"/>
    <property type="evidence" value="ECO:0007669"/>
    <property type="project" value="InterPro"/>
</dbReference>
<dbReference type="GO" id="GO:0031167">
    <property type="term" value="P:rRNA methylation"/>
    <property type="evidence" value="ECO:0007669"/>
    <property type="project" value="TreeGrafter"/>
</dbReference>
<evidence type="ECO:0000313" key="4">
    <source>
        <dbReference type="Proteomes" id="UP000789706"/>
    </source>
</evidence>
<proteinExistence type="predicted"/>
<dbReference type="AlphaFoldDB" id="A0A9N8V5E7"/>
<evidence type="ECO:0000256" key="1">
    <source>
        <dbReference type="ARBA" id="ARBA00022552"/>
    </source>
</evidence>
<comment type="caution">
    <text evidence="3">The sequence shown here is derived from an EMBL/GenBank/DDBJ whole genome shotgun (WGS) entry which is preliminary data.</text>
</comment>
<dbReference type="InterPro" id="IPR029063">
    <property type="entry name" value="SAM-dependent_MTases_sf"/>
</dbReference>
<feature type="domain" description="SAM-dependent methyltransferase RsmB-F/NOP2-type catalytic core" evidence="2">
    <location>
        <begin position="241"/>
        <end position="301"/>
    </location>
</feature>
<dbReference type="PANTHER" id="PTHR22808:SF3">
    <property type="entry name" value="5-METHYLCYTOSINE RRNA METHYLTRANSFERASE NSUN4"/>
    <property type="match status" value="1"/>
</dbReference>
<dbReference type="Proteomes" id="UP000789706">
    <property type="component" value="Unassembled WGS sequence"/>
</dbReference>
<name>A0A9N8V5E7_9GLOM</name>
<dbReference type="GO" id="GO:0005762">
    <property type="term" value="C:mitochondrial large ribosomal subunit"/>
    <property type="evidence" value="ECO:0007669"/>
    <property type="project" value="TreeGrafter"/>
</dbReference>
<evidence type="ECO:0000259" key="2">
    <source>
        <dbReference type="Pfam" id="PF01189"/>
    </source>
</evidence>
<dbReference type="InterPro" id="IPR023267">
    <property type="entry name" value="RCMT"/>
</dbReference>
<dbReference type="Pfam" id="PF01189">
    <property type="entry name" value="Methyltr_RsmB-F"/>
    <property type="match status" value="1"/>
</dbReference>
<protein>
    <submittedName>
        <fullName evidence="3">6100_t:CDS:1</fullName>
    </submittedName>
</protein>